<dbReference type="KEGG" id="pte:PTT_17721"/>
<reference evidence="2 3" key="1">
    <citation type="journal article" date="2010" name="Genome Biol.">
        <title>A first genome assembly of the barley fungal pathogen Pyrenophora teres f. teres.</title>
        <authorList>
            <person name="Ellwood S.R."/>
            <person name="Liu Z."/>
            <person name="Syme R.A."/>
            <person name="Lai Z."/>
            <person name="Hane J.K."/>
            <person name="Keiper F."/>
            <person name="Moffat C.S."/>
            <person name="Oliver R.P."/>
            <person name="Friesen T.L."/>
        </authorList>
    </citation>
    <scope>NUCLEOTIDE SEQUENCE [LARGE SCALE GENOMIC DNA]</scope>
    <source>
        <strain evidence="2 3">0-1</strain>
    </source>
</reference>
<name>E3S545_PYRTT</name>
<organism evidence="3">
    <name type="scientific">Pyrenophora teres f. teres (strain 0-1)</name>
    <name type="common">Barley net blotch fungus</name>
    <name type="synonym">Drechslera teres f. teres</name>
    <dbReference type="NCBI Taxonomy" id="861557"/>
    <lineage>
        <taxon>Eukaryota</taxon>
        <taxon>Fungi</taxon>
        <taxon>Dikarya</taxon>
        <taxon>Ascomycota</taxon>
        <taxon>Pezizomycotina</taxon>
        <taxon>Dothideomycetes</taxon>
        <taxon>Pleosporomycetidae</taxon>
        <taxon>Pleosporales</taxon>
        <taxon>Pleosporineae</taxon>
        <taxon>Pleosporaceae</taxon>
        <taxon>Pyrenophora</taxon>
    </lineage>
</organism>
<gene>
    <name evidence="2" type="ORF">PTT_17721</name>
</gene>
<evidence type="ECO:0000313" key="3">
    <source>
        <dbReference type="Proteomes" id="UP000001067"/>
    </source>
</evidence>
<dbReference type="HOGENOM" id="CLU_160179_0_0_1"/>
<proteinExistence type="predicted"/>
<evidence type="ECO:0008006" key="4">
    <source>
        <dbReference type="Google" id="ProtNLM"/>
    </source>
</evidence>
<accession>E3S545</accession>
<feature type="region of interest" description="Disordered" evidence="1">
    <location>
        <begin position="1"/>
        <end position="90"/>
    </location>
</feature>
<dbReference type="EMBL" id="GL537212">
    <property type="protein sequence ID" value="EFQ86924.1"/>
    <property type="molecule type" value="Genomic_DNA"/>
</dbReference>
<dbReference type="Proteomes" id="UP000001067">
    <property type="component" value="Unassembled WGS sequence"/>
</dbReference>
<feature type="compositionally biased region" description="Polar residues" evidence="1">
    <location>
        <begin position="15"/>
        <end position="25"/>
    </location>
</feature>
<evidence type="ECO:0000256" key="1">
    <source>
        <dbReference type="SAM" id="MobiDB-lite"/>
    </source>
</evidence>
<keyword evidence="3" id="KW-1185">Reference proteome</keyword>
<dbReference type="eggNOG" id="ENOG502SG8T">
    <property type="taxonomic scope" value="Eukaryota"/>
</dbReference>
<sequence length="148" mass="16377">MIPSLQPSRPKVPTLNPTAAQQLTPNPQPPQHSSHHPHTQQQQQRRIFHSPLHASSQQSQPLTNPPLNSARPRSQIEAMPPFGPAQTPATFFTPVYDSAIRHPVFFTQNLKKPPFPIPQVAAHSWNPVASGYVAEQRRSGEVAGKTKL</sequence>
<feature type="compositionally biased region" description="Polar residues" evidence="1">
    <location>
        <begin position="53"/>
        <end position="67"/>
    </location>
</feature>
<dbReference type="OrthoDB" id="3535086at2759"/>
<dbReference type="STRING" id="861557.E3S545"/>
<protein>
    <recommendedName>
        <fullName evidence="4">PAT1 domain containing protein</fullName>
    </recommendedName>
</protein>
<evidence type="ECO:0000313" key="2">
    <source>
        <dbReference type="EMBL" id="EFQ86924.1"/>
    </source>
</evidence>
<dbReference type="AlphaFoldDB" id="E3S545"/>